<dbReference type="EMBL" id="JAAAIP010000037">
    <property type="protein sequence ID" value="KAG0328305.1"/>
    <property type="molecule type" value="Genomic_DNA"/>
</dbReference>
<dbReference type="Gene3D" id="3.40.50.11990">
    <property type="entry name" value="RNA polymerase II accessory factor, Cdc73 C-terminal domain"/>
    <property type="match status" value="1"/>
</dbReference>
<dbReference type="InterPro" id="IPR038103">
    <property type="entry name" value="CDC73_C_sf"/>
</dbReference>
<evidence type="ECO:0000259" key="8">
    <source>
        <dbReference type="Pfam" id="PF16050"/>
    </source>
</evidence>
<feature type="domain" description="Paf1 complex subunit Cdc73 N-terminal" evidence="8">
    <location>
        <begin position="5"/>
        <end position="146"/>
    </location>
</feature>
<evidence type="ECO:0000313" key="10">
    <source>
        <dbReference type="Proteomes" id="UP000738325"/>
    </source>
</evidence>
<dbReference type="Pfam" id="PF16050">
    <property type="entry name" value="CDC73_N"/>
    <property type="match status" value="1"/>
</dbReference>
<reference evidence="9" key="1">
    <citation type="journal article" date="2020" name="Fungal Divers.">
        <title>Resolving the Mortierellaceae phylogeny through synthesis of multi-gene phylogenetics and phylogenomics.</title>
        <authorList>
            <person name="Vandepol N."/>
            <person name="Liber J."/>
            <person name="Desiro A."/>
            <person name="Na H."/>
            <person name="Kennedy M."/>
            <person name="Barry K."/>
            <person name="Grigoriev I.V."/>
            <person name="Miller A.N."/>
            <person name="O'Donnell K."/>
            <person name="Stajich J.E."/>
            <person name="Bonito G."/>
        </authorList>
    </citation>
    <scope>NUCLEOTIDE SEQUENCE</scope>
    <source>
        <strain evidence="9">REB-010B</strain>
    </source>
</reference>
<name>A0A9P6UYT0_9FUNG</name>
<feature type="domain" description="Cell division control protein 73 C-terminal" evidence="7">
    <location>
        <begin position="260"/>
        <end position="413"/>
    </location>
</feature>
<evidence type="ECO:0000259" key="7">
    <source>
        <dbReference type="Pfam" id="PF05179"/>
    </source>
</evidence>
<dbReference type="OrthoDB" id="2186602at2759"/>
<dbReference type="GO" id="GO:0016593">
    <property type="term" value="C:Cdc73/Paf1 complex"/>
    <property type="evidence" value="ECO:0007669"/>
    <property type="project" value="InterPro"/>
</dbReference>
<evidence type="ECO:0000256" key="5">
    <source>
        <dbReference type="ARBA" id="ARBA00023242"/>
    </source>
</evidence>
<gene>
    <name evidence="9" type="primary">CDC73</name>
    <name evidence="9" type="ORF">BGZ99_005658</name>
</gene>
<evidence type="ECO:0000313" key="9">
    <source>
        <dbReference type="EMBL" id="KAG0328305.1"/>
    </source>
</evidence>
<sequence>MSRNDPLSLLREFTISKKPITLVDSSGGLVTELTDASDVVFADDRQTFTFPRSTPTNYRRGATDETYTLETLLFLLQRAHKSVSEYNLEGAQKGIPIVTILDKRLVLDYLTGATATSSSIVYQPSETNVHARDDVVDDQQDHPSKRQKTLAQSGHADENEILRLIISKERLARTTASVLRGNKSFANIQKVGAGILLKSKSKDEKAAAVAAAAAAKKPDSRQPGATVPSSTSSRPGAVPGAAVSRSGTSSSQSKSKSSSSRIPIIIIPAAITSMITMYNIKQFLEDQVFVESQELRNKGGAKPNRLTVERRQKPNETHKTPYHVLDSTDNLRPEDWDRVVCVFTTGAEWQFKKWKWQKPIELFAHVKGFYVKWADEQSKESIKTWNVEVLNLNRSRRHADRAVVTEFWDKLQGWCLANKPTLAY</sequence>
<accession>A0A9P6UYT0</accession>
<protein>
    <submittedName>
        <fullName evidence="9">Accessory factor associated with RNA polymerase II</fullName>
    </submittedName>
</protein>
<comment type="similarity">
    <text evidence="2">Belongs to the CDC73 family.</text>
</comment>
<proteinExistence type="inferred from homology"/>
<dbReference type="GO" id="GO:0032968">
    <property type="term" value="P:positive regulation of transcription elongation by RNA polymerase II"/>
    <property type="evidence" value="ECO:0007669"/>
    <property type="project" value="TreeGrafter"/>
</dbReference>
<comment type="subcellular location">
    <subcellularLocation>
        <location evidence="1">Nucleus</location>
    </subcellularLocation>
</comment>
<keyword evidence="3" id="KW-0805">Transcription regulation</keyword>
<evidence type="ECO:0000256" key="4">
    <source>
        <dbReference type="ARBA" id="ARBA00023163"/>
    </source>
</evidence>
<dbReference type="GO" id="GO:0006368">
    <property type="term" value="P:transcription elongation by RNA polymerase II"/>
    <property type="evidence" value="ECO:0007669"/>
    <property type="project" value="InterPro"/>
</dbReference>
<feature type="region of interest" description="Disordered" evidence="6">
    <location>
        <begin position="212"/>
        <end position="257"/>
    </location>
</feature>
<dbReference type="InterPro" id="IPR031336">
    <property type="entry name" value="CDC73_C"/>
</dbReference>
<keyword evidence="10" id="KW-1185">Reference proteome</keyword>
<evidence type="ECO:0000256" key="2">
    <source>
        <dbReference type="ARBA" id="ARBA00010427"/>
    </source>
</evidence>
<evidence type="ECO:0000256" key="6">
    <source>
        <dbReference type="SAM" id="MobiDB-lite"/>
    </source>
</evidence>
<dbReference type="Pfam" id="PF05179">
    <property type="entry name" value="CDC73_C"/>
    <property type="match status" value="1"/>
</dbReference>
<evidence type="ECO:0000256" key="1">
    <source>
        <dbReference type="ARBA" id="ARBA00004123"/>
    </source>
</evidence>
<keyword evidence="4" id="KW-0804">Transcription</keyword>
<dbReference type="GO" id="GO:0000993">
    <property type="term" value="F:RNA polymerase II complex binding"/>
    <property type="evidence" value="ECO:0007669"/>
    <property type="project" value="TreeGrafter"/>
</dbReference>
<dbReference type="FunFam" id="3.40.50.11990:FF:000002">
    <property type="entry name" value="protein CDC73 homolog"/>
    <property type="match status" value="1"/>
</dbReference>
<feature type="compositionally biased region" description="Low complexity" evidence="6">
    <location>
        <begin position="244"/>
        <end position="257"/>
    </location>
</feature>
<organism evidence="9 10">
    <name type="scientific">Dissophora globulifera</name>
    <dbReference type="NCBI Taxonomy" id="979702"/>
    <lineage>
        <taxon>Eukaryota</taxon>
        <taxon>Fungi</taxon>
        <taxon>Fungi incertae sedis</taxon>
        <taxon>Mucoromycota</taxon>
        <taxon>Mortierellomycotina</taxon>
        <taxon>Mortierellomycetes</taxon>
        <taxon>Mortierellales</taxon>
        <taxon>Mortierellaceae</taxon>
        <taxon>Dissophora</taxon>
    </lineage>
</organism>
<dbReference type="AlphaFoldDB" id="A0A9P6UYT0"/>
<dbReference type="InterPro" id="IPR032041">
    <property type="entry name" value="Cdc73_N"/>
</dbReference>
<keyword evidence="5" id="KW-0539">Nucleus</keyword>
<dbReference type="PANTHER" id="PTHR12466">
    <property type="entry name" value="CDC73 DOMAIN PROTEIN"/>
    <property type="match status" value="1"/>
</dbReference>
<dbReference type="Proteomes" id="UP000738325">
    <property type="component" value="Unassembled WGS sequence"/>
</dbReference>
<dbReference type="PANTHER" id="PTHR12466:SF8">
    <property type="entry name" value="PARAFIBROMIN"/>
    <property type="match status" value="1"/>
</dbReference>
<comment type="caution">
    <text evidence="9">The sequence shown here is derived from an EMBL/GenBank/DDBJ whole genome shotgun (WGS) entry which is preliminary data.</text>
</comment>
<evidence type="ECO:0000256" key="3">
    <source>
        <dbReference type="ARBA" id="ARBA00023015"/>
    </source>
</evidence>
<dbReference type="InterPro" id="IPR007852">
    <property type="entry name" value="Cdc73/Parafibromin"/>
</dbReference>